<keyword evidence="4" id="KW-1185">Reference proteome</keyword>
<dbReference type="Pfam" id="PF02298">
    <property type="entry name" value="Cu_bind_like"/>
    <property type="match status" value="1"/>
</dbReference>
<keyword evidence="1" id="KW-1133">Transmembrane helix</keyword>
<sequence length="84" mass="9043">MAKVSIMRILIVFAATSMLVDMALSCILYLVSSIYQLMMLLIVKVTEANYGSCGTGNAISKTDINPTTIPLTAAGSRYFSSGLW</sequence>
<dbReference type="InterPro" id="IPR003245">
    <property type="entry name" value="Phytocyanin_dom"/>
</dbReference>
<dbReference type="EMBL" id="PKPP01029546">
    <property type="protein sequence ID" value="PWA23405.1"/>
    <property type="molecule type" value="Genomic_DNA"/>
</dbReference>
<proteinExistence type="predicted"/>
<feature type="transmembrane region" description="Helical" evidence="1">
    <location>
        <begin position="6"/>
        <end position="31"/>
    </location>
</feature>
<evidence type="ECO:0000259" key="2">
    <source>
        <dbReference type="Pfam" id="PF02298"/>
    </source>
</evidence>
<keyword evidence="1" id="KW-0812">Transmembrane</keyword>
<organism evidence="3 4">
    <name type="scientific">Artemisia annua</name>
    <name type="common">Sweet wormwood</name>
    <dbReference type="NCBI Taxonomy" id="35608"/>
    <lineage>
        <taxon>Eukaryota</taxon>
        <taxon>Viridiplantae</taxon>
        <taxon>Streptophyta</taxon>
        <taxon>Embryophyta</taxon>
        <taxon>Tracheophyta</taxon>
        <taxon>Spermatophyta</taxon>
        <taxon>Magnoliopsida</taxon>
        <taxon>eudicotyledons</taxon>
        <taxon>Gunneridae</taxon>
        <taxon>Pentapetalae</taxon>
        <taxon>asterids</taxon>
        <taxon>campanulids</taxon>
        <taxon>Asterales</taxon>
        <taxon>Asteraceae</taxon>
        <taxon>Asteroideae</taxon>
        <taxon>Anthemideae</taxon>
        <taxon>Artemisiinae</taxon>
        <taxon>Artemisia</taxon>
    </lineage>
</organism>
<dbReference type="GO" id="GO:0009055">
    <property type="term" value="F:electron transfer activity"/>
    <property type="evidence" value="ECO:0007669"/>
    <property type="project" value="InterPro"/>
</dbReference>
<evidence type="ECO:0000256" key="1">
    <source>
        <dbReference type="SAM" id="Phobius"/>
    </source>
</evidence>
<keyword evidence="1" id="KW-0472">Membrane</keyword>
<name>A0A2U1K9F6_ARTAN</name>
<feature type="domain" description="Phytocyanin" evidence="2">
    <location>
        <begin position="41"/>
        <end position="82"/>
    </location>
</feature>
<dbReference type="AlphaFoldDB" id="A0A2U1K9F6"/>
<gene>
    <name evidence="3" type="ORF">CTI12_AA629040</name>
</gene>
<comment type="caution">
    <text evidence="3">The sequence shown here is derived from an EMBL/GenBank/DDBJ whole genome shotgun (WGS) entry which is preliminary data.</text>
</comment>
<evidence type="ECO:0000313" key="3">
    <source>
        <dbReference type="EMBL" id="PWA23405.1"/>
    </source>
</evidence>
<protein>
    <submittedName>
        <fullName evidence="3">Cupredoxin</fullName>
    </submittedName>
</protein>
<dbReference type="Proteomes" id="UP000245207">
    <property type="component" value="Unassembled WGS sequence"/>
</dbReference>
<reference evidence="3 4" key="1">
    <citation type="journal article" date="2018" name="Mol. Plant">
        <title>The genome of Artemisia annua provides insight into the evolution of Asteraceae family and artemisinin biosynthesis.</title>
        <authorList>
            <person name="Shen Q."/>
            <person name="Zhang L."/>
            <person name="Liao Z."/>
            <person name="Wang S."/>
            <person name="Yan T."/>
            <person name="Shi P."/>
            <person name="Liu M."/>
            <person name="Fu X."/>
            <person name="Pan Q."/>
            <person name="Wang Y."/>
            <person name="Lv Z."/>
            <person name="Lu X."/>
            <person name="Zhang F."/>
            <person name="Jiang W."/>
            <person name="Ma Y."/>
            <person name="Chen M."/>
            <person name="Hao X."/>
            <person name="Li L."/>
            <person name="Tang Y."/>
            <person name="Lv G."/>
            <person name="Zhou Y."/>
            <person name="Sun X."/>
            <person name="Brodelius P.E."/>
            <person name="Rose J.K.C."/>
            <person name="Tang K."/>
        </authorList>
    </citation>
    <scope>NUCLEOTIDE SEQUENCE [LARGE SCALE GENOMIC DNA]</scope>
    <source>
        <strain evidence="4">cv. Huhao1</strain>
        <tissue evidence="3">Leaf</tissue>
    </source>
</reference>
<evidence type="ECO:0000313" key="4">
    <source>
        <dbReference type="Proteomes" id="UP000245207"/>
    </source>
</evidence>
<accession>A0A2U1K9F6</accession>